<sequence length="726" mass="75800">MNHLGDRFTARLGRFVLRHKLVVVLAWLAVAVAGVFATVAMGDRLTEDFAQPGQPGYEANQAMHRLYGTGGDDPPLVVVVTLPAGSTAAGQRAEIGELFSAAVSAMGVRVVSYADTADPRFVGDDGRTTYGLVFTEPTRGMNADLSEPLRKALQPALMPGATLRVTGMEALAEAEAKGLDVLAETLIGGLGALIVLGFVFGSVLALVPVLVAAVSIPVTFLAVYGLTGVTDVHTIVRFIVALVGLGVAIDYSLLLITRWREERALGYEGEAAVEHAMATAGRSVVVSGATVGIGLLAMVVIPVPFLRSVGYGGIMVPLVSVAAVLTLLPVLLAKGGPRLDWPRRRLPAESGRWSAWARGVVRFRWAGLAASGALLAALGWAAFSLQLGQPVSDSLPRTGPAYEGLSELRRAGVPSGVLTPLDVILPPGVDPAAQAARLAELPGVRTAVAPHGRRSGGTSLITVVPSDETGTEAGRATIARVRAAVPAGSQVSGEGPQSLDFVAAVYGGFPAMLALISVLTFLLLVRAFRSLLLAVKAIVLNLLSLGATMGAVVLVWQYGYGSEPIWGLAGTGSISEFIPVMIFAFLYGLSMDYEVFILARMREAYDRTGSTDEAVVKGLGRTGRLVTSAALILFLAFGSLAAAPQPEIKMFATGLGLGVLLDATVIRALLLPAFVAVMGRWNWWLPGWLASLVRVPAGRPAIPLPVGAPGPRPESDPAGQGRRIHE</sequence>
<evidence type="ECO:0000256" key="1">
    <source>
        <dbReference type="ARBA" id="ARBA00004651"/>
    </source>
</evidence>
<feature type="region of interest" description="Disordered" evidence="6">
    <location>
        <begin position="704"/>
        <end position="726"/>
    </location>
</feature>
<dbReference type="PANTHER" id="PTHR33406:SF13">
    <property type="entry name" value="MEMBRANE PROTEIN YDFJ"/>
    <property type="match status" value="1"/>
</dbReference>
<feature type="transmembrane region" description="Helical" evidence="7">
    <location>
        <begin position="284"/>
        <end position="305"/>
    </location>
</feature>
<feature type="transmembrane region" description="Helical" evidence="7">
    <location>
        <begin position="181"/>
        <end position="200"/>
    </location>
</feature>
<dbReference type="Pfam" id="PF03176">
    <property type="entry name" value="MMPL"/>
    <property type="match status" value="2"/>
</dbReference>
<keyword evidence="3 7" id="KW-0812">Transmembrane</keyword>
<organism evidence="9 10">
    <name type="scientific">Sphaerisporangium dianthi</name>
    <dbReference type="NCBI Taxonomy" id="1436120"/>
    <lineage>
        <taxon>Bacteria</taxon>
        <taxon>Bacillati</taxon>
        <taxon>Actinomycetota</taxon>
        <taxon>Actinomycetes</taxon>
        <taxon>Streptosporangiales</taxon>
        <taxon>Streptosporangiaceae</taxon>
        <taxon>Sphaerisporangium</taxon>
    </lineage>
</organism>
<feature type="transmembrane region" description="Helical" evidence="7">
    <location>
        <begin position="365"/>
        <end position="383"/>
    </location>
</feature>
<protein>
    <submittedName>
        <fullName evidence="9">MMPL family transporter</fullName>
    </submittedName>
</protein>
<feature type="transmembrane region" description="Helical" evidence="7">
    <location>
        <begin position="625"/>
        <end position="643"/>
    </location>
</feature>
<dbReference type="Gene3D" id="1.20.1640.10">
    <property type="entry name" value="Multidrug efflux transporter AcrB transmembrane domain"/>
    <property type="match status" value="2"/>
</dbReference>
<feature type="transmembrane region" description="Helical" evidence="7">
    <location>
        <begin position="235"/>
        <end position="256"/>
    </location>
</feature>
<dbReference type="SUPFAM" id="SSF82866">
    <property type="entry name" value="Multidrug efflux transporter AcrB transmembrane domain"/>
    <property type="match status" value="2"/>
</dbReference>
<dbReference type="Proteomes" id="UP001596004">
    <property type="component" value="Unassembled WGS sequence"/>
</dbReference>
<keyword evidence="2" id="KW-1003">Cell membrane</keyword>
<evidence type="ECO:0000256" key="3">
    <source>
        <dbReference type="ARBA" id="ARBA00022692"/>
    </source>
</evidence>
<evidence type="ECO:0000256" key="4">
    <source>
        <dbReference type="ARBA" id="ARBA00022989"/>
    </source>
</evidence>
<proteinExistence type="predicted"/>
<dbReference type="EMBL" id="JBHSFP010000006">
    <property type="protein sequence ID" value="MFC4531500.1"/>
    <property type="molecule type" value="Genomic_DNA"/>
</dbReference>
<dbReference type="PANTHER" id="PTHR33406">
    <property type="entry name" value="MEMBRANE PROTEIN MJ1562-RELATED"/>
    <property type="match status" value="1"/>
</dbReference>
<evidence type="ECO:0000256" key="5">
    <source>
        <dbReference type="ARBA" id="ARBA00023136"/>
    </source>
</evidence>
<feature type="transmembrane region" description="Helical" evidence="7">
    <location>
        <begin position="207"/>
        <end position="229"/>
    </location>
</feature>
<feature type="domain" description="SSD" evidence="8">
    <location>
        <begin position="533"/>
        <end position="676"/>
    </location>
</feature>
<feature type="transmembrane region" description="Helical" evidence="7">
    <location>
        <begin position="655"/>
        <end position="677"/>
    </location>
</feature>
<evidence type="ECO:0000259" key="8">
    <source>
        <dbReference type="PROSITE" id="PS50156"/>
    </source>
</evidence>
<feature type="domain" description="SSD" evidence="8">
    <location>
        <begin position="204"/>
        <end position="334"/>
    </location>
</feature>
<evidence type="ECO:0000313" key="10">
    <source>
        <dbReference type="Proteomes" id="UP001596004"/>
    </source>
</evidence>
<gene>
    <name evidence="9" type="ORF">ACFO60_12055</name>
</gene>
<keyword evidence="5 7" id="KW-0472">Membrane</keyword>
<name>A0ABV9CEB2_9ACTN</name>
<keyword evidence="4 7" id="KW-1133">Transmembrane helix</keyword>
<keyword evidence="10" id="KW-1185">Reference proteome</keyword>
<feature type="transmembrane region" description="Helical" evidence="7">
    <location>
        <begin position="21"/>
        <end position="42"/>
    </location>
</feature>
<evidence type="ECO:0000256" key="7">
    <source>
        <dbReference type="SAM" id="Phobius"/>
    </source>
</evidence>
<evidence type="ECO:0000256" key="6">
    <source>
        <dbReference type="SAM" id="MobiDB-lite"/>
    </source>
</evidence>
<dbReference type="PROSITE" id="PS50156">
    <property type="entry name" value="SSD"/>
    <property type="match status" value="2"/>
</dbReference>
<comment type="subcellular location">
    <subcellularLocation>
        <location evidence="1">Cell membrane</location>
        <topology evidence="1">Multi-pass membrane protein</topology>
    </subcellularLocation>
</comment>
<feature type="transmembrane region" description="Helical" evidence="7">
    <location>
        <begin position="311"/>
        <end position="333"/>
    </location>
</feature>
<comment type="caution">
    <text evidence="9">The sequence shown here is derived from an EMBL/GenBank/DDBJ whole genome shotgun (WGS) entry which is preliminary data.</text>
</comment>
<dbReference type="InterPro" id="IPR004869">
    <property type="entry name" value="MMPL_dom"/>
</dbReference>
<accession>A0ABV9CEB2</accession>
<evidence type="ECO:0000256" key="2">
    <source>
        <dbReference type="ARBA" id="ARBA00022475"/>
    </source>
</evidence>
<dbReference type="RefSeq" id="WP_380840119.1">
    <property type="nucleotide sequence ID" value="NZ_JBHSFP010000006.1"/>
</dbReference>
<dbReference type="InterPro" id="IPR000731">
    <property type="entry name" value="SSD"/>
</dbReference>
<reference evidence="10" key="1">
    <citation type="journal article" date="2019" name="Int. J. Syst. Evol. Microbiol.">
        <title>The Global Catalogue of Microorganisms (GCM) 10K type strain sequencing project: providing services to taxonomists for standard genome sequencing and annotation.</title>
        <authorList>
            <consortium name="The Broad Institute Genomics Platform"/>
            <consortium name="The Broad Institute Genome Sequencing Center for Infectious Disease"/>
            <person name="Wu L."/>
            <person name="Ma J."/>
        </authorList>
    </citation>
    <scope>NUCLEOTIDE SEQUENCE [LARGE SCALE GENOMIC DNA]</scope>
    <source>
        <strain evidence="10">CGMCC 4.7132</strain>
    </source>
</reference>
<dbReference type="InterPro" id="IPR050545">
    <property type="entry name" value="Mycobact_MmpL"/>
</dbReference>
<feature type="transmembrane region" description="Helical" evidence="7">
    <location>
        <begin position="501"/>
        <end position="525"/>
    </location>
</feature>
<feature type="transmembrane region" description="Helical" evidence="7">
    <location>
        <begin position="537"/>
        <end position="558"/>
    </location>
</feature>
<evidence type="ECO:0000313" key="9">
    <source>
        <dbReference type="EMBL" id="MFC4531500.1"/>
    </source>
</evidence>